<dbReference type="PROSITE" id="PS00129">
    <property type="entry name" value="GLYCOSYL_HYDROL_F31_1"/>
    <property type="match status" value="1"/>
</dbReference>
<dbReference type="PROSITE" id="PS00707">
    <property type="entry name" value="GLYCOSYL_HYDROL_F31_2"/>
    <property type="match status" value="1"/>
</dbReference>
<dbReference type="InterPro" id="IPR048395">
    <property type="entry name" value="Glyco_hydro_31_C"/>
</dbReference>
<evidence type="ECO:0000313" key="13">
    <source>
        <dbReference type="EMBL" id="EFC43667.1"/>
    </source>
</evidence>
<dbReference type="InterPro" id="IPR013780">
    <property type="entry name" value="Glyco_hydro_b"/>
</dbReference>
<organism evidence="14">
    <name type="scientific">Naegleria gruberi</name>
    <name type="common">Amoeba</name>
    <dbReference type="NCBI Taxonomy" id="5762"/>
    <lineage>
        <taxon>Eukaryota</taxon>
        <taxon>Discoba</taxon>
        <taxon>Heterolobosea</taxon>
        <taxon>Tetramitia</taxon>
        <taxon>Eutetramitia</taxon>
        <taxon>Vahlkampfiidae</taxon>
        <taxon>Naegleria</taxon>
    </lineage>
</organism>
<comment type="catalytic activity">
    <reaction evidence="1">
        <text>Hydrolysis of terminal, non-reducing (1-&gt;4)-linked alpha-D-glucose residues with release of alpha-D-glucose.</text>
        <dbReference type="EC" id="3.2.1.20"/>
    </reaction>
</comment>
<name>D2VHX2_NAEGR</name>
<keyword evidence="4" id="KW-0732">Signal</keyword>
<dbReference type="KEGG" id="ngr:NAEGRDRAFT_39431"/>
<dbReference type="GO" id="GO:0005975">
    <property type="term" value="P:carbohydrate metabolic process"/>
    <property type="evidence" value="ECO:0007669"/>
    <property type="project" value="InterPro"/>
</dbReference>
<dbReference type="InterPro" id="IPR000322">
    <property type="entry name" value="Glyco_hydro_31_TIM"/>
</dbReference>
<dbReference type="InterPro" id="IPR030458">
    <property type="entry name" value="Glyco_hydro_31_AS"/>
</dbReference>
<dbReference type="SUPFAM" id="SSF74650">
    <property type="entry name" value="Galactose mutarotase-like"/>
    <property type="match status" value="1"/>
</dbReference>
<evidence type="ECO:0000256" key="3">
    <source>
        <dbReference type="ARBA" id="ARBA00012741"/>
    </source>
</evidence>
<dbReference type="GO" id="GO:0090599">
    <property type="term" value="F:alpha-glucosidase activity"/>
    <property type="evidence" value="ECO:0007669"/>
    <property type="project" value="UniProtKB-ARBA"/>
</dbReference>
<evidence type="ECO:0000259" key="10">
    <source>
        <dbReference type="Pfam" id="PF01055"/>
    </source>
</evidence>
<dbReference type="PANTHER" id="PTHR22762:SF133">
    <property type="entry name" value="P-TYPE DOMAIN-CONTAINING PROTEIN"/>
    <property type="match status" value="1"/>
</dbReference>
<dbReference type="RefSeq" id="XP_002676411.1">
    <property type="nucleotide sequence ID" value="XM_002676365.1"/>
</dbReference>
<dbReference type="InterPro" id="IPR030459">
    <property type="entry name" value="Glyco_hydro_31_CS"/>
</dbReference>
<dbReference type="OrthoDB" id="5839090at2759"/>
<evidence type="ECO:0000256" key="9">
    <source>
        <dbReference type="RuleBase" id="RU361185"/>
    </source>
</evidence>
<feature type="domain" description="Glycoside hydrolase family 31 TIM barrel" evidence="10">
    <location>
        <begin position="141"/>
        <end position="498"/>
    </location>
</feature>
<dbReference type="GeneID" id="8847645"/>
<dbReference type="InParanoid" id="D2VHX2"/>
<dbReference type="VEuPathDB" id="AmoebaDB:NAEGRDRAFT_39431"/>
<dbReference type="FunCoup" id="D2VHX2">
    <property type="interactions" value="39"/>
</dbReference>
<dbReference type="EMBL" id="GG738872">
    <property type="protein sequence ID" value="EFC43667.1"/>
    <property type="molecule type" value="Genomic_DNA"/>
</dbReference>
<feature type="domain" description="Glycosyl hydrolase family 31 C-terminal" evidence="12">
    <location>
        <begin position="508"/>
        <end position="599"/>
    </location>
</feature>
<dbReference type="Gene3D" id="2.60.40.1760">
    <property type="entry name" value="glycosyl hydrolase (family 31)"/>
    <property type="match status" value="1"/>
</dbReference>
<evidence type="ECO:0000256" key="2">
    <source>
        <dbReference type="ARBA" id="ARBA00007806"/>
    </source>
</evidence>
<dbReference type="GO" id="GO:0030246">
    <property type="term" value="F:carbohydrate binding"/>
    <property type="evidence" value="ECO:0007669"/>
    <property type="project" value="InterPro"/>
</dbReference>
<reference evidence="13 14" key="1">
    <citation type="journal article" date="2010" name="Cell">
        <title>The genome of Naegleria gruberi illuminates early eukaryotic versatility.</title>
        <authorList>
            <person name="Fritz-Laylin L.K."/>
            <person name="Prochnik S.E."/>
            <person name="Ginger M.L."/>
            <person name="Dacks J.B."/>
            <person name="Carpenter M.L."/>
            <person name="Field M.C."/>
            <person name="Kuo A."/>
            <person name="Paredez A."/>
            <person name="Chapman J."/>
            <person name="Pham J."/>
            <person name="Shu S."/>
            <person name="Neupane R."/>
            <person name="Cipriano M."/>
            <person name="Mancuso J."/>
            <person name="Tu H."/>
            <person name="Salamov A."/>
            <person name="Lindquist E."/>
            <person name="Shapiro H."/>
            <person name="Lucas S."/>
            <person name="Grigoriev I.V."/>
            <person name="Cande W.Z."/>
            <person name="Fulton C."/>
            <person name="Rokhsar D.S."/>
            <person name="Dawson S.C."/>
        </authorList>
    </citation>
    <scope>NUCLEOTIDE SEQUENCE [LARGE SCALE GENOMIC DNA]</scope>
    <source>
        <strain evidence="13 14">NEG-M</strain>
    </source>
</reference>
<keyword evidence="7 9" id="KW-0326">Glycosidase</keyword>
<evidence type="ECO:0000259" key="12">
    <source>
        <dbReference type="Pfam" id="PF21365"/>
    </source>
</evidence>
<dbReference type="Gene3D" id="2.60.40.1180">
    <property type="entry name" value="Golgi alpha-mannosidase II"/>
    <property type="match status" value="2"/>
</dbReference>
<feature type="domain" description="Glycoside hydrolase family 31 N-terminal" evidence="11">
    <location>
        <begin position="35"/>
        <end position="99"/>
    </location>
</feature>
<dbReference type="Pfam" id="PF01055">
    <property type="entry name" value="Glyco_hydro_31_2nd"/>
    <property type="match status" value="1"/>
</dbReference>
<dbReference type="InterPro" id="IPR025887">
    <property type="entry name" value="Glyco_hydro_31_N_dom"/>
</dbReference>
<dbReference type="Gene3D" id="3.20.20.80">
    <property type="entry name" value="Glycosidases"/>
    <property type="match status" value="1"/>
</dbReference>
<evidence type="ECO:0000256" key="8">
    <source>
        <dbReference type="ARBA" id="ARBA00041343"/>
    </source>
</evidence>
<dbReference type="eggNOG" id="KOG1065">
    <property type="taxonomic scope" value="Eukaryota"/>
</dbReference>
<dbReference type="Pfam" id="PF13802">
    <property type="entry name" value="Gal_mutarotas_2"/>
    <property type="match status" value="1"/>
</dbReference>
<dbReference type="InterPro" id="IPR017853">
    <property type="entry name" value="GH"/>
</dbReference>
<dbReference type="SUPFAM" id="SSF51445">
    <property type="entry name" value="(Trans)glycosidases"/>
    <property type="match status" value="1"/>
</dbReference>
<protein>
    <recommendedName>
        <fullName evidence="3">alpha-glucosidase</fullName>
        <ecNumber evidence="3">3.2.1.20</ecNumber>
    </recommendedName>
    <alternativeName>
        <fullName evidence="8">Maltase</fullName>
    </alternativeName>
</protein>
<accession>D2VHX2</accession>
<keyword evidence="6" id="KW-0325">Glycoprotein</keyword>
<dbReference type="AlphaFoldDB" id="D2VHX2"/>
<dbReference type="Proteomes" id="UP000006671">
    <property type="component" value="Unassembled WGS sequence"/>
</dbReference>
<evidence type="ECO:0000256" key="4">
    <source>
        <dbReference type="ARBA" id="ARBA00022729"/>
    </source>
</evidence>
<proteinExistence type="inferred from homology"/>
<evidence type="ECO:0000259" key="11">
    <source>
        <dbReference type="Pfam" id="PF13802"/>
    </source>
</evidence>
<evidence type="ECO:0000256" key="6">
    <source>
        <dbReference type="ARBA" id="ARBA00023180"/>
    </source>
</evidence>
<keyword evidence="14" id="KW-1185">Reference proteome</keyword>
<comment type="similarity">
    <text evidence="2 9">Belongs to the glycosyl hydrolase 31 family.</text>
</comment>
<gene>
    <name evidence="13" type="ORF">NAEGRDRAFT_39431</name>
</gene>
<dbReference type="OMA" id="NYTASPF"/>
<sequence>MECIFNTTNIPLIFEDQFISFGTSFDKTQKSKDQGQVNIYGFGERARPLRYTPGTYTMWNLDNLNTPNENLYGTHPFYMQYYSNSGRAHGAFLFNSNAMDVTITDDNLIWKTIGGVIDLYVFTGPTPEDVTKQYHELIGTPYMPPFWTLGWHQCRYGYKSIDEVKTVYTKYTQYGIPLDTMWNDIDYMDGYRDFTTDPIRYPKAEVRQFVENLKAKNQHYVVIIDPGIKFEQGYKPYDIGKQLNVFIKKSDGVTDIVNTVWPGYCVFPDFTNPKAIPYWENLVAQFYSEIPVSGLWLDMNEVSCFCNGTCTPTKKYQKVNNKFDPNNPPYVPGGRQLDMKTLSMDAVQHISINYNTHSLYGLYEVNATVSVLQKVTGNKRPFILTRSSYPGLGAISAKWLGDNEATWESMRNSISGMLAMQMYGVALIGADICGFIGNTTYELCARWTQMGSYYPFTRNHNDIKANDQEPYVFGQEFVDMTKRVLANRYSLLNFYYTQFYDVHVNGGGVVQPLFYVFGHADSNPLLATIDTQFMVGKSLMIIPVLEAGVKSVKGYIPKHKPGWFDYFSGELISATGGETMEFDAPLLGYTPTLIAAAKIVQKQIPSLTTFDTRRNPFQLTIALCQHEFHANGQIYLDDGETAETIERGVYSLVDIQAKRISQNVLTLVTKVVKDEYQTNIPKLDQVTFYGYPLTSEVCTVTVNGNAYHRITIEAKKRIVTMRGLGLHLLESNLIVITCQ</sequence>
<evidence type="ECO:0000313" key="14">
    <source>
        <dbReference type="Proteomes" id="UP000006671"/>
    </source>
</evidence>
<dbReference type="CDD" id="cd14752">
    <property type="entry name" value="GH31_N"/>
    <property type="match status" value="1"/>
</dbReference>
<evidence type="ECO:0000256" key="5">
    <source>
        <dbReference type="ARBA" id="ARBA00022801"/>
    </source>
</evidence>
<evidence type="ECO:0000256" key="7">
    <source>
        <dbReference type="ARBA" id="ARBA00023295"/>
    </source>
</evidence>
<dbReference type="CDD" id="cd06602">
    <property type="entry name" value="GH31_MGAM_SI_GAA"/>
    <property type="match status" value="1"/>
</dbReference>
<evidence type="ECO:0000256" key="1">
    <source>
        <dbReference type="ARBA" id="ARBA00001657"/>
    </source>
</evidence>
<keyword evidence="5 9" id="KW-0378">Hydrolase</keyword>
<dbReference type="InterPro" id="IPR011013">
    <property type="entry name" value="Gal_mutarotase_sf_dom"/>
</dbReference>
<dbReference type="Pfam" id="PF21365">
    <property type="entry name" value="Glyco_hydro_31_3rd"/>
    <property type="match status" value="1"/>
</dbReference>
<dbReference type="STRING" id="5762.D2VHX2"/>
<dbReference type="PANTHER" id="PTHR22762">
    <property type="entry name" value="ALPHA-GLUCOSIDASE"/>
    <property type="match status" value="1"/>
</dbReference>
<dbReference type="SUPFAM" id="SSF51011">
    <property type="entry name" value="Glycosyl hydrolase domain"/>
    <property type="match status" value="1"/>
</dbReference>
<dbReference type="EC" id="3.2.1.20" evidence="3"/>